<dbReference type="PANTHER" id="PTHR22891">
    <property type="entry name" value="EUKARYOTIC TRANSLATION INITIATION FACTOR 2C"/>
    <property type="match status" value="1"/>
</dbReference>
<dbReference type="SMR" id="A0A0G4IME3"/>
<evidence type="ECO:0000313" key="5">
    <source>
        <dbReference type="EMBL" id="SPQ99205.1"/>
    </source>
</evidence>
<dbReference type="SMART" id="SM01163">
    <property type="entry name" value="DUF1785"/>
    <property type="match status" value="1"/>
</dbReference>
<dbReference type="EMBL" id="CDSF01000057">
    <property type="protein sequence ID" value="CEO96270.1"/>
    <property type="molecule type" value="Genomic_DNA"/>
</dbReference>
<dbReference type="InterPro" id="IPR045246">
    <property type="entry name" value="Piwi_ago-like"/>
</dbReference>
<dbReference type="InterPro" id="IPR036085">
    <property type="entry name" value="PAZ_dom_sf"/>
</dbReference>
<geneLocation type="mitochondrion" evidence="5"/>
<dbReference type="AlphaFoldDB" id="A0A0G4IME3"/>
<dbReference type="Gene3D" id="2.170.260.10">
    <property type="entry name" value="paz domain"/>
    <property type="match status" value="1"/>
</dbReference>
<dbReference type="Gene3D" id="3.30.420.10">
    <property type="entry name" value="Ribonuclease H-like superfamily/Ribonuclease H"/>
    <property type="match status" value="1"/>
</dbReference>
<keyword evidence="6" id="KW-1185">Reference proteome</keyword>
<dbReference type="InterPro" id="IPR003100">
    <property type="entry name" value="PAZ_dom"/>
</dbReference>
<dbReference type="InterPro" id="IPR012337">
    <property type="entry name" value="RNaseH-like_sf"/>
</dbReference>
<comment type="similarity">
    <text evidence="1">Belongs to the argonaute family.</text>
</comment>
<evidence type="ECO:0000259" key="2">
    <source>
        <dbReference type="PROSITE" id="PS50821"/>
    </source>
</evidence>
<dbReference type="InterPro" id="IPR003165">
    <property type="entry name" value="Piwi"/>
</dbReference>
<accession>A0A0G4IME3</accession>
<evidence type="ECO:0000313" key="7">
    <source>
        <dbReference type="Proteomes" id="UP000290189"/>
    </source>
</evidence>
<dbReference type="InterPro" id="IPR014811">
    <property type="entry name" value="ArgoL1"/>
</dbReference>
<dbReference type="InterPro" id="IPR032472">
    <property type="entry name" value="ArgoL2"/>
</dbReference>
<gene>
    <name evidence="4" type="ORF">PBRA_004941</name>
    <name evidence="5" type="ORF">PLBR_LOCUS6420</name>
</gene>
<name>A0A0G4IME3_PLABS</name>
<evidence type="ECO:0000256" key="1">
    <source>
        <dbReference type="RuleBase" id="RU361178"/>
    </source>
</evidence>
<dbReference type="SUPFAM" id="SSF101690">
    <property type="entry name" value="PAZ domain"/>
    <property type="match status" value="1"/>
</dbReference>
<dbReference type="Pfam" id="PF02170">
    <property type="entry name" value="PAZ"/>
    <property type="match status" value="1"/>
</dbReference>
<dbReference type="SMART" id="SM00949">
    <property type="entry name" value="PAZ"/>
    <property type="match status" value="1"/>
</dbReference>
<keyword evidence="5" id="KW-0496">Mitochondrion</keyword>
<dbReference type="SUPFAM" id="SSF53098">
    <property type="entry name" value="Ribonuclease H-like"/>
    <property type="match status" value="1"/>
</dbReference>
<dbReference type="PROSITE" id="PS50821">
    <property type="entry name" value="PAZ"/>
    <property type="match status" value="1"/>
</dbReference>
<dbReference type="Pfam" id="PF16486">
    <property type="entry name" value="ArgoN"/>
    <property type="match status" value="1"/>
</dbReference>
<dbReference type="OrthoDB" id="10252740at2759"/>
<dbReference type="InterPro" id="IPR032474">
    <property type="entry name" value="Argonaute_N"/>
</dbReference>
<reference evidence="5 7" key="2">
    <citation type="submission" date="2018-03" db="EMBL/GenBank/DDBJ databases">
        <authorList>
            <person name="Fogelqvist J."/>
        </authorList>
    </citation>
    <scope>NUCLEOTIDE SEQUENCE [LARGE SCALE GENOMIC DNA]</scope>
</reference>
<dbReference type="CDD" id="cd02846">
    <property type="entry name" value="PAZ_argonaute_like"/>
    <property type="match status" value="1"/>
</dbReference>
<feature type="domain" description="PAZ" evidence="2">
    <location>
        <begin position="209"/>
        <end position="322"/>
    </location>
</feature>
<sequence>MQVVTSNPAYMPKRPGFGQRGKRIPLLTNFFDVTCVPSADLHMYNVQITPAVPKAVNRVVMATLRDSVPDLFEGRLTAAYDGEAALYYPKRMSWQSRVETVEVPDRRDKFTVKLEHVAVVNMATLHEFLKGADLDIPQDCIQALDVVLRTTPISTCTTIGSSFFSGRNTSPLDAGAEIWFGYHQSLRPAHGRLLVNLDVAATCFHRAQPVATLVESVTRKPLDQVGDANRPAIRAELAGVKVSVTHRGDSKRKYRIRDIAKESALEMQFDVEEDGKLRRTNVAEYFEQRYQRKLQYPHLPLLVVGSKEKPTYLPMEVCNVVGGERIAKKLAPAQTAAMIKKTAAKPNVRVQNIMNAVTERSYGTDPALADFGIKCDPKMVQLDGRVLEPPTVTYNQASRQKTIRPNLGVWQPRDARMFSSPEVKAWGVLVLEQRARENEVMGFLNVLNGAGKEHGVAFQRPVVIPHQQQGRRPPNYQDVLMKAVNNVQEKMKAQCQLLLIILPFGDPSAYGEIKRVCDTVLDVPSQCMQSRHLQKADPMYARNLLLKINARIGGVNCILQSNPSQDFLFSKPAIVFGADVTHSAPFSKLPSLAAVVASMDAYPFRYECETRAQKNRQEIIQDLKGMAMNLLKRFYQATRGKKPERILFYRDGVSEGQFDHVLKYELNALREACNELESGYTPKITFVIVQKRHHVRFFLPPQASREADRSGNVPAGTVVDTSITHPRQFDFYLVAHAGIQGTSRPTHYHVIFDENGFTPDLLQDLTYRQCHLYARCTRSVSLVPAAYYAHLCAFRARYHSKADEYEYQSGSSSDTSTVSAGSGLPVVMNRTAGQMYFI</sequence>
<dbReference type="InterPro" id="IPR036397">
    <property type="entry name" value="RNaseH_sf"/>
</dbReference>
<protein>
    <submittedName>
        <fullName evidence="4">Uncharacterized protein</fullName>
    </submittedName>
</protein>
<dbReference type="PROSITE" id="PS50822">
    <property type="entry name" value="PIWI"/>
    <property type="match status" value="1"/>
</dbReference>
<dbReference type="Gene3D" id="3.40.50.2300">
    <property type="match status" value="1"/>
</dbReference>
<dbReference type="STRING" id="37360.A0A0G4IME3"/>
<reference evidence="4 6" key="1">
    <citation type="submission" date="2015-02" db="EMBL/GenBank/DDBJ databases">
        <authorList>
            <person name="Chooi Y.-H."/>
        </authorList>
    </citation>
    <scope>NUCLEOTIDE SEQUENCE [LARGE SCALE GENOMIC DNA]</scope>
    <source>
        <strain evidence="4">E3</strain>
    </source>
</reference>
<proteinExistence type="inferred from homology"/>
<evidence type="ECO:0000313" key="4">
    <source>
        <dbReference type="EMBL" id="CEO96270.1"/>
    </source>
</evidence>
<dbReference type="Proteomes" id="UP000290189">
    <property type="component" value="Unassembled WGS sequence"/>
</dbReference>
<dbReference type="Pfam" id="PF02171">
    <property type="entry name" value="Piwi"/>
    <property type="match status" value="1"/>
</dbReference>
<dbReference type="Pfam" id="PF08699">
    <property type="entry name" value="ArgoL1"/>
    <property type="match status" value="1"/>
</dbReference>
<dbReference type="Proteomes" id="UP000039324">
    <property type="component" value="Unassembled WGS sequence"/>
</dbReference>
<dbReference type="Pfam" id="PF16488">
    <property type="entry name" value="ArgoL2"/>
    <property type="match status" value="1"/>
</dbReference>
<dbReference type="OMA" id="CFAQQQH"/>
<organism evidence="4 6">
    <name type="scientific">Plasmodiophora brassicae</name>
    <name type="common">Clubroot disease agent</name>
    <dbReference type="NCBI Taxonomy" id="37360"/>
    <lineage>
        <taxon>Eukaryota</taxon>
        <taxon>Sar</taxon>
        <taxon>Rhizaria</taxon>
        <taxon>Endomyxa</taxon>
        <taxon>Phytomyxea</taxon>
        <taxon>Plasmodiophorida</taxon>
        <taxon>Plasmodiophoridae</taxon>
        <taxon>Plasmodiophora</taxon>
    </lineage>
</organism>
<evidence type="ECO:0000259" key="3">
    <source>
        <dbReference type="PROSITE" id="PS50822"/>
    </source>
</evidence>
<dbReference type="CDD" id="cd04657">
    <property type="entry name" value="Piwi_ago-like"/>
    <property type="match status" value="1"/>
</dbReference>
<dbReference type="GO" id="GO:0003723">
    <property type="term" value="F:RNA binding"/>
    <property type="evidence" value="ECO:0007669"/>
    <property type="project" value="InterPro"/>
</dbReference>
<evidence type="ECO:0000313" key="6">
    <source>
        <dbReference type="Proteomes" id="UP000039324"/>
    </source>
</evidence>
<feature type="domain" description="Piwi" evidence="3">
    <location>
        <begin position="497"/>
        <end position="801"/>
    </location>
</feature>
<dbReference type="SMART" id="SM00950">
    <property type="entry name" value="Piwi"/>
    <property type="match status" value="1"/>
</dbReference>
<dbReference type="EMBL" id="OVEO01000011">
    <property type="protein sequence ID" value="SPQ99205.1"/>
    <property type="molecule type" value="Genomic_DNA"/>
</dbReference>